<proteinExistence type="predicted"/>
<gene>
    <name evidence="3" type="ORF">JF74_01810</name>
</gene>
<dbReference type="RefSeq" id="WP_046324137.1">
    <property type="nucleotide sequence ID" value="NZ_JBHTMT010000010.1"/>
</dbReference>
<name>A0A0F4LJU0_9LACO</name>
<accession>A0A0F4LJU0</accession>
<feature type="region of interest" description="Disordered" evidence="1">
    <location>
        <begin position="177"/>
        <end position="200"/>
    </location>
</feature>
<reference evidence="3 4" key="1">
    <citation type="submission" date="2015-01" db="EMBL/GenBank/DDBJ databases">
        <title>Comparative genomics of the lactic acid bacteria isolated from the honey bee gut.</title>
        <authorList>
            <person name="Ellegaard K.M."/>
            <person name="Tamarit D."/>
            <person name="Javelind E."/>
            <person name="Olofsson T."/>
            <person name="Andersson S.G."/>
            <person name="Vasquez A."/>
        </authorList>
    </citation>
    <scope>NUCLEOTIDE SEQUENCE [LARGE SCALE GENOMIC DNA]</scope>
    <source>
        <strain evidence="3 4">Hma8</strain>
    </source>
</reference>
<dbReference type="AlphaFoldDB" id="A0A0F4LJU0"/>
<dbReference type="OrthoDB" id="9964992at2"/>
<dbReference type="HOGENOM" id="CLU_1123420_0_0_9"/>
<comment type="caution">
    <text evidence="3">The sequence shown here is derived from an EMBL/GenBank/DDBJ whole genome shotgun (WGS) entry which is preliminary data.</text>
</comment>
<evidence type="ECO:0000256" key="1">
    <source>
        <dbReference type="SAM" id="MobiDB-lite"/>
    </source>
</evidence>
<feature type="signal peptide" evidence="2">
    <location>
        <begin position="1"/>
        <end position="30"/>
    </location>
</feature>
<keyword evidence="2" id="KW-0732">Signal</keyword>
<evidence type="ECO:0000313" key="4">
    <source>
        <dbReference type="Proteomes" id="UP000033531"/>
    </source>
</evidence>
<dbReference type="EMBL" id="JXLI01000004">
    <property type="protein sequence ID" value="KJY58509.1"/>
    <property type="molecule type" value="Genomic_DNA"/>
</dbReference>
<feature type="chain" id="PRO_5002472588" evidence="2">
    <location>
        <begin position="31"/>
        <end position="278"/>
    </location>
</feature>
<sequence length="278" mass="31780">MKLHKNIIVAAVAGITVLAPVISQTSAVLADVAATNQTNTNTNTNTNNPDTSATDKTETPVAEPISQPIQDTHVLISEISCPVAEPISQPIQDNDPEPKTNIHKTKKTWSKRHQKANNYFNKNVKKGQKLTNKTKKLALYKKTLKHFKNYKTKYAKTFKKYLNAEIKWLNRQIKKDVPTTKPSGDLKPQPVQKPKKAKAPTNDHGGWFDTIIYKIYLQDYKYYKKYPTLYKKDVKNDIKALKKRGYKFNADLSDKGYKKHNKKLEDHDNLLMDEGKLK</sequence>
<evidence type="ECO:0000256" key="2">
    <source>
        <dbReference type="SAM" id="SignalP"/>
    </source>
</evidence>
<feature type="region of interest" description="Disordered" evidence="1">
    <location>
        <begin position="38"/>
        <end position="62"/>
    </location>
</feature>
<feature type="compositionally biased region" description="Low complexity" evidence="1">
    <location>
        <begin position="38"/>
        <end position="48"/>
    </location>
</feature>
<dbReference type="Proteomes" id="UP000033531">
    <property type="component" value="Unassembled WGS sequence"/>
</dbReference>
<dbReference type="PATRIC" id="fig|1218507.3.peg.341"/>
<organism evidence="3 4">
    <name type="scientific">Lactobacillus melliventris</name>
    <dbReference type="NCBI Taxonomy" id="1218507"/>
    <lineage>
        <taxon>Bacteria</taxon>
        <taxon>Bacillati</taxon>
        <taxon>Bacillota</taxon>
        <taxon>Bacilli</taxon>
        <taxon>Lactobacillales</taxon>
        <taxon>Lactobacillaceae</taxon>
        <taxon>Lactobacillus</taxon>
    </lineage>
</organism>
<protein>
    <submittedName>
        <fullName evidence="3">Uncharacterized protein</fullName>
    </submittedName>
</protein>
<evidence type="ECO:0000313" key="3">
    <source>
        <dbReference type="EMBL" id="KJY58509.1"/>
    </source>
</evidence>